<proteinExistence type="predicted"/>
<evidence type="ECO:0000313" key="2">
    <source>
        <dbReference type="Proteomes" id="UP000439903"/>
    </source>
</evidence>
<keyword evidence="2" id="KW-1185">Reference proteome</keyword>
<comment type="caution">
    <text evidence="1">The sequence shown here is derived from an EMBL/GenBank/DDBJ whole genome shotgun (WGS) entry which is preliminary data.</text>
</comment>
<gene>
    <name evidence="1" type="ORF">F8M41_004721</name>
</gene>
<organism evidence="1 2">
    <name type="scientific">Gigaspora margarita</name>
    <dbReference type="NCBI Taxonomy" id="4874"/>
    <lineage>
        <taxon>Eukaryota</taxon>
        <taxon>Fungi</taxon>
        <taxon>Fungi incertae sedis</taxon>
        <taxon>Mucoromycota</taxon>
        <taxon>Glomeromycotina</taxon>
        <taxon>Glomeromycetes</taxon>
        <taxon>Diversisporales</taxon>
        <taxon>Gigasporaceae</taxon>
        <taxon>Gigaspora</taxon>
    </lineage>
</organism>
<dbReference type="Proteomes" id="UP000439903">
    <property type="component" value="Unassembled WGS sequence"/>
</dbReference>
<name>A0A8H3X9B1_GIGMA</name>
<accession>A0A8H3X9B1</accession>
<dbReference type="EMBL" id="WTPW01001434">
    <property type="protein sequence ID" value="KAF0436101.1"/>
    <property type="molecule type" value="Genomic_DNA"/>
</dbReference>
<reference evidence="1 2" key="1">
    <citation type="journal article" date="2019" name="Environ. Microbiol.">
        <title>At the nexus of three kingdoms: the genome of the mycorrhizal fungus Gigaspora margarita provides insights into plant, endobacterial and fungal interactions.</title>
        <authorList>
            <person name="Venice F."/>
            <person name="Ghignone S."/>
            <person name="Salvioli di Fossalunga A."/>
            <person name="Amselem J."/>
            <person name="Novero M."/>
            <person name="Xianan X."/>
            <person name="Sedzielewska Toro K."/>
            <person name="Morin E."/>
            <person name="Lipzen A."/>
            <person name="Grigoriev I.V."/>
            <person name="Henrissat B."/>
            <person name="Martin F.M."/>
            <person name="Bonfante P."/>
        </authorList>
    </citation>
    <scope>NUCLEOTIDE SEQUENCE [LARGE SCALE GENOMIC DNA]</scope>
    <source>
        <strain evidence="1 2">BEG34</strain>
    </source>
</reference>
<sequence>MSILVTSIIDARHLGSYNGNALESSQKLTLQNPLQVRFVQQSGSHYYSLSISHSKTPLPIVPTNYTMIQYDNHHASPQLVDRDELRFCENEMLKYSYPQPIISTSETLDGKQCICT</sequence>
<evidence type="ECO:0000313" key="1">
    <source>
        <dbReference type="EMBL" id="KAF0436101.1"/>
    </source>
</evidence>
<dbReference type="AlphaFoldDB" id="A0A8H3X9B1"/>
<protein>
    <submittedName>
        <fullName evidence="1">Uncharacterized protein</fullName>
    </submittedName>
</protein>